<reference evidence="1 2" key="1">
    <citation type="submission" date="2016-03" db="EMBL/GenBank/DDBJ databases">
        <authorList>
            <person name="Montgomery M.T."/>
            <person name="Guerrero C.A."/>
            <person name="Mavrich T.N."/>
            <person name="Pope W.H."/>
            <person name="Garlena R.A."/>
            <person name="Russell D.A."/>
            <person name="Jacobs-Sera D."/>
            <person name="Hendrix R.W."/>
            <person name="Hatfull G.F."/>
        </authorList>
    </citation>
    <scope>NUCLEOTIDE SEQUENCE [LARGE SCALE GENOMIC DNA]</scope>
</reference>
<accession>A0A160DGB5</accession>
<evidence type="ECO:0000313" key="2">
    <source>
        <dbReference type="Proteomes" id="UP000202160"/>
    </source>
</evidence>
<protein>
    <submittedName>
        <fullName evidence="1">Uncharacterized protein</fullName>
    </submittedName>
</protein>
<gene>
    <name evidence="1" type="primary">86</name>
    <name evidence="1" type="ORF">PBI_SOUPS_86</name>
</gene>
<sequence length="58" mass="6662">MDPDTTLERIRRFVDSNNSCDLDPSEVDELTELFESLDAWLASGGFLPFKWAKARRSL</sequence>
<dbReference type="OrthoDB" id="29113at10239"/>
<evidence type="ECO:0000313" key="1">
    <source>
        <dbReference type="EMBL" id="ANA87021.1"/>
    </source>
</evidence>
<name>A0A160DGB5_9CAUD</name>
<dbReference type="EMBL" id="KU998249">
    <property type="protein sequence ID" value="ANA87021.1"/>
    <property type="molecule type" value="Genomic_DNA"/>
</dbReference>
<dbReference type="Proteomes" id="UP000202160">
    <property type="component" value="Segment"/>
</dbReference>
<proteinExistence type="predicted"/>
<dbReference type="RefSeq" id="YP_009269384.1">
    <property type="nucleotide sequence ID" value="NC_030698.1"/>
</dbReference>
<organism evidence="1 2">
    <name type="scientific">Gordonia phage Soups</name>
    <dbReference type="NCBI Taxonomy" id="1838079"/>
    <lineage>
        <taxon>Viruses</taxon>
        <taxon>Duplodnaviria</taxon>
        <taxon>Heunggongvirae</taxon>
        <taxon>Uroviricota</taxon>
        <taxon>Caudoviricetes</taxon>
        <taxon>Soupsvirus</taxon>
        <taxon>Soupsvirus soups</taxon>
    </lineage>
</organism>
<dbReference type="KEGG" id="vg:28378738"/>
<keyword evidence="2" id="KW-1185">Reference proteome</keyword>
<dbReference type="GeneID" id="28378738"/>